<evidence type="ECO:0000313" key="6">
    <source>
        <dbReference type="Proteomes" id="UP000515947"/>
    </source>
</evidence>
<dbReference type="Proteomes" id="UP000515947">
    <property type="component" value="Chromosome"/>
</dbReference>
<dbReference type="KEGG" id="nmes:H9L09_18500"/>
<sequence>MTTTRTRALGAGSLLVLGLLTGACSAGGSGGSNDSAAASTEAAVSGGGADRLADVPGAADAPAPANRTVVKVKAVIKTGEVAVTDPDLDRARRELDDLLVSLGGTVDSEQTEHDRDGDITNAQVVVRVPVQRFDAAMRAIEGLGKTQHSDTSGKDVTTEVIDVEERVQTLENSLDRLQSYQRRAKDVDELLRFERDITARQSELQSLQAQQAYLADQTSMSTISVYLSTPEKYVAPPGALDDAGFLAGLEGGWNALVDTVVVALTVVGAVLPFGVVLLVVGLPAWLLVRRLRQRRREAAVAE</sequence>
<evidence type="ECO:0000256" key="1">
    <source>
        <dbReference type="SAM" id="Coils"/>
    </source>
</evidence>
<feature type="transmembrane region" description="Helical" evidence="2">
    <location>
        <begin position="260"/>
        <end position="288"/>
    </location>
</feature>
<keyword evidence="1" id="KW-0175">Coiled coil</keyword>
<feature type="domain" description="DUF4349" evidence="4">
    <location>
        <begin position="74"/>
        <end position="285"/>
    </location>
</feature>
<reference evidence="5 6" key="1">
    <citation type="submission" date="2020-08" db="EMBL/GenBank/DDBJ databases">
        <title>Genome sequence of Nocardioides mesophilus KACC 16243T.</title>
        <authorList>
            <person name="Hyun D.-W."/>
            <person name="Bae J.-W."/>
        </authorList>
    </citation>
    <scope>NUCLEOTIDE SEQUENCE [LARGE SCALE GENOMIC DNA]</scope>
    <source>
        <strain evidence="5 6">KACC 16243</strain>
    </source>
</reference>
<feature type="signal peptide" evidence="3">
    <location>
        <begin position="1"/>
        <end position="26"/>
    </location>
</feature>
<organism evidence="5 6">
    <name type="scientific">Nocardioides mesophilus</name>
    <dbReference type="NCBI Taxonomy" id="433659"/>
    <lineage>
        <taxon>Bacteria</taxon>
        <taxon>Bacillati</taxon>
        <taxon>Actinomycetota</taxon>
        <taxon>Actinomycetes</taxon>
        <taxon>Propionibacteriales</taxon>
        <taxon>Nocardioidaceae</taxon>
        <taxon>Nocardioides</taxon>
    </lineage>
</organism>
<evidence type="ECO:0000256" key="3">
    <source>
        <dbReference type="SAM" id="SignalP"/>
    </source>
</evidence>
<evidence type="ECO:0000256" key="2">
    <source>
        <dbReference type="SAM" id="Phobius"/>
    </source>
</evidence>
<evidence type="ECO:0000259" key="4">
    <source>
        <dbReference type="Pfam" id="PF14257"/>
    </source>
</evidence>
<feature type="coiled-coil region" evidence="1">
    <location>
        <begin position="160"/>
        <end position="210"/>
    </location>
</feature>
<dbReference type="RefSeq" id="WP_187578282.1">
    <property type="nucleotide sequence ID" value="NZ_CP060713.1"/>
</dbReference>
<feature type="chain" id="PRO_5039014572" evidence="3">
    <location>
        <begin position="27"/>
        <end position="302"/>
    </location>
</feature>
<evidence type="ECO:0000313" key="5">
    <source>
        <dbReference type="EMBL" id="QNN52440.1"/>
    </source>
</evidence>
<keyword evidence="2" id="KW-0812">Transmembrane</keyword>
<accession>A0A7G9RA15</accession>
<dbReference type="Pfam" id="PF14257">
    <property type="entry name" value="DUF4349"/>
    <property type="match status" value="1"/>
</dbReference>
<keyword evidence="3" id="KW-0732">Signal</keyword>
<dbReference type="PROSITE" id="PS51257">
    <property type="entry name" value="PROKAR_LIPOPROTEIN"/>
    <property type="match status" value="1"/>
</dbReference>
<proteinExistence type="predicted"/>
<dbReference type="AlphaFoldDB" id="A0A7G9RA15"/>
<keyword evidence="2" id="KW-1133">Transmembrane helix</keyword>
<dbReference type="EMBL" id="CP060713">
    <property type="protein sequence ID" value="QNN52440.1"/>
    <property type="molecule type" value="Genomic_DNA"/>
</dbReference>
<name>A0A7G9RA15_9ACTN</name>
<dbReference type="InterPro" id="IPR025645">
    <property type="entry name" value="DUF4349"/>
</dbReference>
<keyword evidence="6" id="KW-1185">Reference proteome</keyword>
<protein>
    <submittedName>
        <fullName evidence="5">DUF4349 domain-containing protein</fullName>
    </submittedName>
</protein>
<keyword evidence="2" id="KW-0472">Membrane</keyword>
<gene>
    <name evidence="5" type="ORF">H9L09_18500</name>
</gene>